<protein>
    <submittedName>
        <fullName evidence="1">Uncharacterized protein</fullName>
    </submittedName>
</protein>
<dbReference type="EMBL" id="CP000378">
    <property type="protein sequence ID" value="ABF76661.1"/>
    <property type="molecule type" value="Genomic_DNA"/>
</dbReference>
<evidence type="ECO:0000313" key="1">
    <source>
        <dbReference type="EMBL" id="ABF76661.1"/>
    </source>
</evidence>
<accession>A0A0H2XRL4</accession>
<dbReference type="AlphaFoldDB" id="A0A0H2XRL4"/>
<organism evidence="1">
    <name type="scientific">Burkholderia orbicola (strain AU 1054)</name>
    <dbReference type="NCBI Taxonomy" id="331271"/>
    <lineage>
        <taxon>Bacteria</taxon>
        <taxon>Pseudomonadati</taxon>
        <taxon>Pseudomonadota</taxon>
        <taxon>Betaproteobacteria</taxon>
        <taxon>Burkholderiales</taxon>
        <taxon>Burkholderiaceae</taxon>
        <taxon>Burkholderia</taxon>
        <taxon>Burkholderia cepacia complex</taxon>
        <taxon>Burkholderia orbicola</taxon>
    </lineage>
</organism>
<gene>
    <name evidence="1" type="ordered locus">Bcen_1758</name>
</gene>
<sequence length="95" mass="10828">MMTNRLNVTDARAIARDAKKHADAAFYESELERQRERLSEARGRCTDEVRREAACWIATAATVFERDAERIPSRAKRAVELLKHAVFMLDPKAPA</sequence>
<name>A0A0H2XRL4_BURO1</name>
<dbReference type="HOGENOM" id="CLU_176820_0_0_4"/>
<reference evidence="1" key="1">
    <citation type="submission" date="2006-05" db="EMBL/GenBank/DDBJ databases">
        <title>Complete sequence of chromosome 1 of Burkholderia cenocepacia AU 1054.</title>
        <authorList>
            <consortium name="US DOE Joint Genome Institute"/>
            <person name="Copeland A."/>
            <person name="Lucas S."/>
            <person name="Lapidus A."/>
            <person name="Barry K."/>
            <person name="Detter J.C."/>
            <person name="Glavina del Rio T."/>
            <person name="Hammon N."/>
            <person name="Israni S."/>
            <person name="Dalin E."/>
            <person name="Tice H."/>
            <person name="Pitluck S."/>
            <person name="Chain P."/>
            <person name="Malfatti S."/>
            <person name="Shin M."/>
            <person name="Vergez L."/>
            <person name="Schmutz J."/>
            <person name="Larimer F."/>
            <person name="Land M."/>
            <person name="Hauser L."/>
            <person name="Kyrpides N."/>
            <person name="Lykidis A."/>
            <person name="LiPuma J.J."/>
            <person name="Konstantinidis K."/>
            <person name="Tiedje J.M."/>
            <person name="Richardson P."/>
        </authorList>
    </citation>
    <scope>NUCLEOTIDE SEQUENCE [LARGE SCALE GENOMIC DNA]</scope>
    <source>
        <strain evidence="1">AU 1054</strain>
    </source>
</reference>
<proteinExistence type="predicted"/>